<name>A0A5A7NM73_9MICC</name>
<sequence length="181" mass="19627">MTKASNTQAIERATGLRWEEWVAYLDGSGGRAAPHRDLAARAAERLAALDANIGWWAQGVAVAYEQHIGRRRPGQACDGSFQVGVSRTLPGTMDEAMDAWCALVAGAGSFGGIPPEREPERSATENWRYWRVPLADGSRVGLSVHAKPAGKSGLGLHHRQLGSPEAVIHWRAVWKDLLGRL</sequence>
<organism evidence="1 2">
    <name type="scientific">Zafaria cholistanensis</name>
    <dbReference type="NCBI Taxonomy" id="1682741"/>
    <lineage>
        <taxon>Bacteria</taxon>
        <taxon>Bacillati</taxon>
        <taxon>Actinomycetota</taxon>
        <taxon>Actinomycetes</taxon>
        <taxon>Micrococcales</taxon>
        <taxon>Micrococcaceae</taxon>
        <taxon>Zafaria</taxon>
    </lineage>
</organism>
<dbReference type="EMBL" id="BKDJ01000001">
    <property type="protein sequence ID" value="GER22005.1"/>
    <property type="molecule type" value="Genomic_DNA"/>
</dbReference>
<evidence type="ECO:0000313" key="1">
    <source>
        <dbReference type="EMBL" id="GER22005.1"/>
    </source>
</evidence>
<gene>
    <name evidence="1" type="ORF">NCCP1664_05020</name>
</gene>
<protein>
    <submittedName>
        <fullName evidence="1">Uncharacterized protein</fullName>
    </submittedName>
</protein>
<keyword evidence="2" id="KW-1185">Reference proteome</keyword>
<evidence type="ECO:0000313" key="2">
    <source>
        <dbReference type="Proteomes" id="UP000325307"/>
    </source>
</evidence>
<proteinExistence type="predicted"/>
<accession>A0A5A7NM73</accession>
<dbReference type="OrthoDB" id="3837807at2"/>
<dbReference type="RefSeq" id="WP_149955483.1">
    <property type="nucleotide sequence ID" value="NZ_BKDJ01000001.1"/>
</dbReference>
<dbReference type="Proteomes" id="UP000325307">
    <property type="component" value="Unassembled WGS sequence"/>
</dbReference>
<comment type="caution">
    <text evidence="1">The sequence shown here is derived from an EMBL/GenBank/DDBJ whole genome shotgun (WGS) entry which is preliminary data.</text>
</comment>
<reference evidence="1 2" key="1">
    <citation type="submission" date="2019-09" db="EMBL/GenBank/DDBJ databases">
        <title>Arthrobacter zafarii sp. nov., a moderately thermotolerant and halotolerant actinobacterium isolated from Cholistan desert soil of Pakistan.</title>
        <authorList>
            <person name="Amin A."/>
            <person name="Ahmed I."/>
            <person name="Khalid N."/>
            <person name="Schumann P."/>
            <person name="Busse H.J."/>
            <person name="Khan I.U."/>
            <person name="Li S."/>
            <person name="Li W.J."/>
        </authorList>
    </citation>
    <scope>NUCLEOTIDE SEQUENCE [LARGE SCALE GENOMIC DNA]</scope>
    <source>
        <strain evidence="1 2">NCCP-1664</strain>
    </source>
</reference>
<dbReference type="AlphaFoldDB" id="A0A5A7NM73"/>